<evidence type="ECO:0000256" key="1">
    <source>
        <dbReference type="ARBA" id="ARBA00009227"/>
    </source>
</evidence>
<evidence type="ECO:0000313" key="7">
    <source>
        <dbReference type="Proteomes" id="UP000075737"/>
    </source>
</evidence>
<dbReference type="RefSeq" id="WP_068749068.1">
    <property type="nucleotide sequence ID" value="NZ_LOHZ01000042.1"/>
</dbReference>
<dbReference type="PROSITE" id="PS51409">
    <property type="entry name" value="ARGINASE_2"/>
    <property type="match status" value="1"/>
</dbReference>
<comment type="cofactor">
    <cofactor evidence="4">
        <name>Mn(2+)</name>
        <dbReference type="ChEBI" id="CHEBI:29035"/>
    </cofactor>
    <text evidence="4">Binds 2 manganese ions per subunit.</text>
</comment>
<dbReference type="GO" id="GO:0008783">
    <property type="term" value="F:agmatinase activity"/>
    <property type="evidence" value="ECO:0007669"/>
    <property type="project" value="UniProtKB-EC"/>
</dbReference>
<dbReference type="InterPro" id="IPR023696">
    <property type="entry name" value="Ureohydrolase_dom_sf"/>
</dbReference>
<feature type="binding site" evidence="4">
    <location>
        <position position="140"/>
    </location>
    <ligand>
        <name>Mn(2+)</name>
        <dbReference type="ChEBI" id="CHEBI:29035"/>
        <label>1</label>
    </ligand>
</feature>
<dbReference type="SUPFAM" id="SSF52768">
    <property type="entry name" value="Arginase/deacetylase"/>
    <property type="match status" value="1"/>
</dbReference>
<keyword evidence="3 5" id="KW-0378">Hydrolase</keyword>
<dbReference type="OrthoDB" id="9788689at2"/>
<evidence type="ECO:0000256" key="5">
    <source>
        <dbReference type="RuleBase" id="RU003684"/>
    </source>
</evidence>
<dbReference type="EC" id="3.5.3.11" evidence="6"/>
<feature type="binding site" evidence="4">
    <location>
        <position position="136"/>
    </location>
    <ligand>
        <name>Mn(2+)</name>
        <dbReference type="ChEBI" id="CHEBI:29035"/>
        <label>1</label>
    </ligand>
</feature>
<sequence>MLQKELYLKTSGFLRAKEDYEKSKAVIVGVPMDFTVSFRPGTRMGPRKIREVSYGLEDYSPYLDESLNNKNYFDAGDLDLPFGNVEKSLKIIEKSAENILEDNKIPVFLGGEHLISFPLIKKVAEKYPELAVLHFDAHADLRDEFFGEKFSHATVLRRACEHLKDKRLYQFGIRSGIKEEFEYIKQHGFLSFAEVKEGFMNKFDEFKNYPLYITLDIDVFDPSYAPGTGTPEPGGCTSKDFFDLIPYFKKLNIVGFDIVEVSPINDLSERTSLLAAKILREVLLCIC</sequence>
<evidence type="ECO:0000256" key="2">
    <source>
        <dbReference type="ARBA" id="ARBA00022723"/>
    </source>
</evidence>
<dbReference type="STRING" id="520767.ATZ99_19730"/>
<dbReference type="Proteomes" id="UP000075737">
    <property type="component" value="Unassembled WGS sequence"/>
</dbReference>
<dbReference type="PIRSF" id="PIRSF036979">
    <property type="entry name" value="Arginase"/>
    <property type="match status" value="1"/>
</dbReference>
<dbReference type="Pfam" id="PF00491">
    <property type="entry name" value="Arginase"/>
    <property type="match status" value="1"/>
</dbReference>
<gene>
    <name evidence="6" type="primary">speB</name>
    <name evidence="6" type="ORF">ATZ99_19730</name>
</gene>
<keyword evidence="7" id="KW-1185">Reference proteome</keyword>
<reference evidence="6 7" key="1">
    <citation type="submission" date="2015-12" db="EMBL/GenBank/DDBJ databases">
        <title>Draft genome of Thermovenabulum gondwanense isolated from a red thermophilic microbial mat colonisisng an outflow channel of a bore well.</title>
        <authorList>
            <person name="Patel B.K."/>
        </authorList>
    </citation>
    <scope>NUCLEOTIDE SEQUENCE [LARGE SCALE GENOMIC DNA]</scope>
    <source>
        <strain evidence="6 7">R270</strain>
    </source>
</reference>
<dbReference type="NCBIfam" id="TIGR01230">
    <property type="entry name" value="agmatinase"/>
    <property type="match status" value="1"/>
</dbReference>
<feature type="binding site" evidence="4">
    <location>
        <position position="113"/>
    </location>
    <ligand>
        <name>Mn(2+)</name>
        <dbReference type="ChEBI" id="CHEBI:29035"/>
        <label>1</label>
    </ligand>
</feature>
<evidence type="ECO:0000256" key="3">
    <source>
        <dbReference type="ARBA" id="ARBA00022801"/>
    </source>
</evidence>
<feature type="binding site" evidence="4">
    <location>
        <position position="138"/>
    </location>
    <ligand>
        <name>Mn(2+)</name>
        <dbReference type="ChEBI" id="CHEBI:29035"/>
        <label>1</label>
    </ligand>
</feature>
<evidence type="ECO:0000313" key="6">
    <source>
        <dbReference type="EMBL" id="KYO64537.1"/>
    </source>
</evidence>
<name>A0A162M8N0_9FIRM</name>
<dbReference type="Gene3D" id="3.40.800.10">
    <property type="entry name" value="Ureohydrolase domain"/>
    <property type="match status" value="1"/>
</dbReference>
<dbReference type="EMBL" id="LOHZ01000042">
    <property type="protein sequence ID" value="KYO64537.1"/>
    <property type="molecule type" value="Genomic_DNA"/>
</dbReference>
<dbReference type="PANTHER" id="PTHR11358">
    <property type="entry name" value="ARGINASE/AGMATINASE"/>
    <property type="match status" value="1"/>
</dbReference>
<feature type="binding site" evidence="4">
    <location>
        <position position="218"/>
    </location>
    <ligand>
        <name>Mn(2+)</name>
        <dbReference type="ChEBI" id="CHEBI:29035"/>
        <label>1</label>
    </ligand>
</feature>
<proteinExistence type="inferred from homology"/>
<accession>A0A162M8N0</accession>
<dbReference type="CDD" id="cd11593">
    <property type="entry name" value="Agmatinase-like_2"/>
    <property type="match status" value="1"/>
</dbReference>
<keyword evidence="4" id="KW-0464">Manganese</keyword>
<dbReference type="GO" id="GO:0033389">
    <property type="term" value="P:putrescine biosynthetic process from arginine, via agmatine"/>
    <property type="evidence" value="ECO:0007669"/>
    <property type="project" value="TreeGrafter"/>
</dbReference>
<dbReference type="InterPro" id="IPR006035">
    <property type="entry name" value="Ureohydrolase"/>
</dbReference>
<evidence type="ECO:0000256" key="4">
    <source>
        <dbReference type="PIRSR" id="PIRSR036979-1"/>
    </source>
</evidence>
<dbReference type="InterPro" id="IPR020855">
    <property type="entry name" value="Ureohydrolase_Mn_BS"/>
</dbReference>
<protein>
    <submittedName>
        <fullName evidence="6">Agmatinase</fullName>
        <ecNumber evidence="6">3.5.3.11</ecNumber>
    </submittedName>
</protein>
<keyword evidence="2 4" id="KW-0479">Metal-binding</keyword>
<dbReference type="GO" id="GO:0046872">
    <property type="term" value="F:metal ion binding"/>
    <property type="evidence" value="ECO:0007669"/>
    <property type="project" value="UniProtKB-KW"/>
</dbReference>
<comment type="similarity">
    <text evidence="1">Belongs to the arginase family. Agmatinase subfamily.</text>
</comment>
<dbReference type="InterPro" id="IPR005925">
    <property type="entry name" value="Agmatinase-rel"/>
</dbReference>
<dbReference type="PROSITE" id="PS01053">
    <property type="entry name" value="ARGINASE_1"/>
    <property type="match status" value="1"/>
</dbReference>
<dbReference type="PATRIC" id="fig|520767.4.peg.2094"/>
<dbReference type="PANTHER" id="PTHR11358:SF26">
    <property type="entry name" value="GUANIDINO ACID HYDROLASE, MITOCHONDRIAL"/>
    <property type="match status" value="1"/>
</dbReference>
<organism evidence="6 7">
    <name type="scientific">Thermovenabulum gondwanense</name>
    <dbReference type="NCBI Taxonomy" id="520767"/>
    <lineage>
        <taxon>Bacteria</taxon>
        <taxon>Bacillati</taxon>
        <taxon>Bacillota</taxon>
        <taxon>Clostridia</taxon>
        <taxon>Thermosediminibacterales</taxon>
        <taxon>Thermosediminibacteraceae</taxon>
        <taxon>Thermovenabulum</taxon>
    </lineage>
</organism>
<dbReference type="AlphaFoldDB" id="A0A162M8N0"/>
<feature type="binding site" evidence="4">
    <location>
        <position position="216"/>
    </location>
    <ligand>
        <name>Mn(2+)</name>
        <dbReference type="ChEBI" id="CHEBI:29035"/>
        <label>1</label>
    </ligand>
</feature>
<comment type="caution">
    <text evidence="6">The sequence shown here is derived from an EMBL/GenBank/DDBJ whole genome shotgun (WGS) entry which is preliminary data.</text>
</comment>